<proteinExistence type="predicted"/>
<gene>
    <name evidence="1" type="ORF">H8R26_13730</name>
</gene>
<name>A0ABR7JJ28_9FLAO</name>
<keyword evidence="2" id="KW-1185">Reference proteome</keyword>
<comment type="caution">
    <text evidence="1">The sequence shown here is derived from an EMBL/GenBank/DDBJ whole genome shotgun (WGS) entry which is preliminary data.</text>
</comment>
<sequence>MCNKTTAQNNYIEINKKLKKVNPAVINKVQSEGYTTNYDYYINNYLMVNKNDYQSFSDTLGNVVNLPLKNSAVFYPTKKGIIFTSDASKNIHSHSDRLYNIQSFNVKGEEKKIQINDLSSYFFSRRVSQTVRQYFTDFGDYITIHKAVDNVIFEGLLQDDGKLVLPAEYQSIDHIGKNFFSLKKDGFYYIYDAVKKTINPTKFEEIQIYEIDFQNYFYGKNVAKKDNKYGLYDFALNKWTIPNVYDKLEQVIESFGVDQRTPKARHIKVMYTDLYYAEKDKKKGAINQQNQVIVPLLYSNLSYSKDGRSPNYFTVYNDLNQYNYYDLTSKKELFKNFYNELNFTDNKRDVVLGKAGKYWKMFNSITDEVYLDETEKMVNIQFGNFGPCFYIEFEDGTKGLGSREAKKIIVSKERDIYKVNDCNSYYTVSTATYKNYIIDSSGNIIVPPLKQFNGAVKLLKGHFVVYNYNKPDKIFMVFNMKGEEVDKKEFLSK</sequence>
<organism evidence="1 2">
    <name type="scientific">Flavobacterium turcicum</name>
    <dbReference type="NCBI Taxonomy" id="2764718"/>
    <lineage>
        <taxon>Bacteria</taxon>
        <taxon>Pseudomonadati</taxon>
        <taxon>Bacteroidota</taxon>
        <taxon>Flavobacteriia</taxon>
        <taxon>Flavobacteriales</taxon>
        <taxon>Flavobacteriaceae</taxon>
        <taxon>Flavobacterium</taxon>
    </lineage>
</organism>
<reference evidence="1 2" key="1">
    <citation type="submission" date="2020-08" db="EMBL/GenBank/DDBJ databases">
        <title>Description of novel Flavobacterium F-400 isolate.</title>
        <authorList>
            <person name="Saticioglu I."/>
            <person name="Duman M."/>
            <person name="Altun S."/>
        </authorList>
    </citation>
    <scope>NUCLEOTIDE SEQUENCE [LARGE SCALE GENOMIC DNA]</scope>
    <source>
        <strain evidence="1 2">F-400</strain>
    </source>
</reference>
<accession>A0ABR7JJ28</accession>
<evidence type="ECO:0008006" key="3">
    <source>
        <dbReference type="Google" id="ProtNLM"/>
    </source>
</evidence>
<dbReference type="RefSeq" id="WP_166138694.1">
    <property type="nucleotide sequence ID" value="NZ_JAAOBY010000009.1"/>
</dbReference>
<dbReference type="Proteomes" id="UP000621670">
    <property type="component" value="Unassembled WGS sequence"/>
</dbReference>
<evidence type="ECO:0000313" key="1">
    <source>
        <dbReference type="EMBL" id="MBC5864485.1"/>
    </source>
</evidence>
<dbReference type="EMBL" id="JACRUM010000009">
    <property type="protein sequence ID" value="MBC5864485.1"/>
    <property type="molecule type" value="Genomic_DNA"/>
</dbReference>
<evidence type="ECO:0000313" key="2">
    <source>
        <dbReference type="Proteomes" id="UP000621670"/>
    </source>
</evidence>
<protein>
    <recommendedName>
        <fullName evidence="3">WG containing repeat-containing protein</fullName>
    </recommendedName>
</protein>